<gene>
    <name evidence="2" type="ORF">VMCG_02948</name>
</gene>
<keyword evidence="1" id="KW-0732">Signal</keyword>
<proteinExistence type="predicted"/>
<dbReference type="OrthoDB" id="10445876at2759"/>
<keyword evidence="3" id="KW-1185">Reference proteome</keyword>
<sequence>MRCTPLCSLLALGLSLMGLAMPVSKRETEVPSTEACADAEPLAYGTINSREDVKPRCIIKA</sequence>
<evidence type="ECO:0000313" key="2">
    <source>
        <dbReference type="EMBL" id="ROW08933.1"/>
    </source>
</evidence>
<evidence type="ECO:0000313" key="3">
    <source>
        <dbReference type="Proteomes" id="UP000283895"/>
    </source>
</evidence>
<reference evidence="2 3" key="1">
    <citation type="submission" date="2015-09" db="EMBL/GenBank/DDBJ databases">
        <title>Host preference determinants of Valsa canker pathogens revealed by comparative genomics.</title>
        <authorList>
            <person name="Yin Z."/>
            <person name="Huang L."/>
        </authorList>
    </citation>
    <scope>NUCLEOTIDE SEQUENCE [LARGE SCALE GENOMIC DNA]</scope>
    <source>
        <strain evidence="2 3">03-1</strain>
    </source>
</reference>
<organism evidence="2 3">
    <name type="scientific">Cytospora schulzeri</name>
    <dbReference type="NCBI Taxonomy" id="448051"/>
    <lineage>
        <taxon>Eukaryota</taxon>
        <taxon>Fungi</taxon>
        <taxon>Dikarya</taxon>
        <taxon>Ascomycota</taxon>
        <taxon>Pezizomycotina</taxon>
        <taxon>Sordariomycetes</taxon>
        <taxon>Sordariomycetidae</taxon>
        <taxon>Diaporthales</taxon>
        <taxon>Cytosporaceae</taxon>
        <taxon>Cytospora</taxon>
    </lineage>
</organism>
<feature type="chain" id="PRO_5019391602" evidence="1">
    <location>
        <begin position="21"/>
        <end position="61"/>
    </location>
</feature>
<evidence type="ECO:0000256" key="1">
    <source>
        <dbReference type="SAM" id="SignalP"/>
    </source>
</evidence>
<name>A0A423WZM2_9PEZI</name>
<dbReference type="AlphaFoldDB" id="A0A423WZM2"/>
<dbReference type="EMBL" id="LKEA01000005">
    <property type="protein sequence ID" value="ROW08933.1"/>
    <property type="molecule type" value="Genomic_DNA"/>
</dbReference>
<protein>
    <submittedName>
        <fullName evidence="2">Uncharacterized protein</fullName>
    </submittedName>
</protein>
<accession>A0A423WZM2</accession>
<comment type="caution">
    <text evidence="2">The sequence shown here is derived from an EMBL/GenBank/DDBJ whole genome shotgun (WGS) entry which is preliminary data.</text>
</comment>
<feature type="signal peptide" evidence="1">
    <location>
        <begin position="1"/>
        <end position="20"/>
    </location>
</feature>
<dbReference type="Proteomes" id="UP000283895">
    <property type="component" value="Unassembled WGS sequence"/>
</dbReference>